<feature type="domain" description="Solute-binding protein family 5" evidence="5">
    <location>
        <begin position="68"/>
        <end position="506"/>
    </location>
</feature>
<dbReference type="InterPro" id="IPR039424">
    <property type="entry name" value="SBP_5"/>
</dbReference>
<comment type="similarity">
    <text evidence="2">Belongs to the bacterial solute-binding protein 5 family.</text>
</comment>
<evidence type="ECO:0000313" key="7">
    <source>
        <dbReference type="Proteomes" id="UP001629246"/>
    </source>
</evidence>
<evidence type="ECO:0000256" key="1">
    <source>
        <dbReference type="ARBA" id="ARBA00004196"/>
    </source>
</evidence>
<dbReference type="EMBL" id="JAQQFM010000002">
    <property type="protein sequence ID" value="MFL9923560.1"/>
    <property type="molecule type" value="Genomic_DNA"/>
</dbReference>
<protein>
    <submittedName>
        <fullName evidence="6">ABC transporter substrate-binding protein</fullName>
    </submittedName>
</protein>
<evidence type="ECO:0000313" key="6">
    <source>
        <dbReference type="EMBL" id="MFL9923560.1"/>
    </source>
</evidence>
<proteinExistence type="inferred from homology"/>
<reference evidence="6 7" key="1">
    <citation type="journal article" date="2024" name="Chem. Sci.">
        <title>Discovery of megapolipeptins by genome mining of a Burkholderiales bacteria collection.</title>
        <authorList>
            <person name="Paulo B.S."/>
            <person name="Recchia M.J.J."/>
            <person name="Lee S."/>
            <person name="Fergusson C.H."/>
            <person name="Romanowski S.B."/>
            <person name="Hernandez A."/>
            <person name="Krull N."/>
            <person name="Liu D.Y."/>
            <person name="Cavanagh H."/>
            <person name="Bos A."/>
            <person name="Gray C.A."/>
            <person name="Murphy B.T."/>
            <person name="Linington R.G."/>
            <person name="Eustaquio A.S."/>
        </authorList>
    </citation>
    <scope>NUCLEOTIDE SEQUENCE [LARGE SCALE GENOMIC DNA]</scope>
    <source>
        <strain evidence="6 7">RL21-008-BIB-A</strain>
    </source>
</reference>
<evidence type="ECO:0000256" key="4">
    <source>
        <dbReference type="ARBA" id="ARBA00022729"/>
    </source>
</evidence>
<dbReference type="InterPro" id="IPR000914">
    <property type="entry name" value="SBP_5_dom"/>
</dbReference>
<comment type="caution">
    <text evidence="6">The sequence shown here is derived from an EMBL/GenBank/DDBJ whole genome shotgun (WGS) entry which is preliminary data.</text>
</comment>
<dbReference type="Gene3D" id="3.40.190.10">
    <property type="entry name" value="Periplasmic binding protein-like II"/>
    <property type="match status" value="1"/>
</dbReference>
<dbReference type="PIRSF" id="PIRSF002741">
    <property type="entry name" value="MppA"/>
    <property type="match status" value="1"/>
</dbReference>
<name>A0ABW9A5B6_9BURK</name>
<organism evidence="6 7">
    <name type="scientific">Herbaspirillum lusitanum</name>
    <dbReference type="NCBI Taxonomy" id="213312"/>
    <lineage>
        <taxon>Bacteria</taxon>
        <taxon>Pseudomonadati</taxon>
        <taxon>Pseudomonadota</taxon>
        <taxon>Betaproteobacteria</taxon>
        <taxon>Burkholderiales</taxon>
        <taxon>Oxalobacteraceae</taxon>
        <taxon>Herbaspirillum</taxon>
    </lineage>
</organism>
<dbReference type="InterPro" id="IPR030678">
    <property type="entry name" value="Peptide/Ni-bd"/>
</dbReference>
<evidence type="ECO:0000256" key="2">
    <source>
        <dbReference type="ARBA" id="ARBA00005695"/>
    </source>
</evidence>
<dbReference type="Pfam" id="PF00496">
    <property type="entry name" value="SBP_bac_5"/>
    <property type="match status" value="1"/>
</dbReference>
<keyword evidence="7" id="KW-1185">Reference proteome</keyword>
<dbReference type="Proteomes" id="UP001629246">
    <property type="component" value="Unassembled WGS sequence"/>
</dbReference>
<keyword evidence="3" id="KW-0813">Transport</keyword>
<dbReference type="Gene3D" id="3.10.105.10">
    <property type="entry name" value="Dipeptide-binding Protein, Domain 3"/>
    <property type="match status" value="1"/>
</dbReference>
<evidence type="ECO:0000259" key="5">
    <source>
        <dbReference type="Pfam" id="PF00496"/>
    </source>
</evidence>
<gene>
    <name evidence="6" type="ORF">PQR62_04745</name>
</gene>
<comment type="subcellular location">
    <subcellularLocation>
        <location evidence="1">Cell envelope</location>
    </subcellularLocation>
</comment>
<sequence>MLLLLVAPGIFAVEPIVPHTEKVLRLAQVASDDGFDAVRTNNFYSSTISAVLHETLLSYDYLARPVRLVPRTTEAMPTLEDGGKTYVFHLQRGIRFTPDPVFKGAPRELTSYDYAYVIRRIMDPRNRSAAAGSIEGKIEGLDAWAERARSTGSVDYDAPIAGLQTPDRYTLRIRLKAPDSNFPFMLATAPFGAQAREAVQKYGDDYARHPVGTGPYQLASYVPRSKIVLIKNPEFRGFVWPGGDGVKPADRANLSASDQQLIAEMRGKIMPQIQRVEISVIEEAPALWLSFKRGTQDLMLLPESYAPSALDGEQLKPELQQQGIRLARQTVPDLVYTLLNYRDPVIGGGSLDKIALRRAIVMSYDVDEELRSVRQGQARRAEMLISPEVAGFDPGYRSSISYDPALANSLLDRFGYSRGFDGYRRMPDGSPLLLKMRTETGSRSRAFSEIWKRGLDKIGIRIEFIASAFADNLKAAKSCELMMWGVGSIASYPDADEFLSGLYGGNIGRDNTACYNSPVFDALYDQAKSLPAGAEKNRLYLEMNRQAEADTVWAISVNRIRSWLSGPRIQGFKPHPYTEGIWQYLDIAPVPGANSISH</sequence>
<keyword evidence="4" id="KW-0732">Signal</keyword>
<accession>A0ABW9A5B6</accession>
<dbReference type="PANTHER" id="PTHR30290:SF10">
    <property type="entry name" value="PERIPLASMIC OLIGOPEPTIDE-BINDING PROTEIN-RELATED"/>
    <property type="match status" value="1"/>
</dbReference>
<dbReference type="SUPFAM" id="SSF53850">
    <property type="entry name" value="Periplasmic binding protein-like II"/>
    <property type="match status" value="1"/>
</dbReference>
<dbReference type="PANTHER" id="PTHR30290">
    <property type="entry name" value="PERIPLASMIC BINDING COMPONENT OF ABC TRANSPORTER"/>
    <property type="match status" value="1"/>
</dbReference>
<evidence type="ECO:0000256" key="3">
    <source>
        <dbReference type="ARBA" id="ARBA00022448"/>
    </source>
</evidence>